<gene>
    <name evidence="6" type="ORF">ISF6_0388</name>
</gene>
<dbReference type="Gene3D" id="1.10.10.10">
    <property type="entry name" value="Winged helix-like DNA-binding domain superfamily/Winged helix DNA-binding domain"/>
    <property type="match status" value="1"/>
</dbReference>
<organism evidence="6 7">
    <name type="scientific">Piscinibacter sakaiensis</name>
    <name type="common">Ideonella sakaiensis</name>
    <dbReference type="NCBI Taxonomy" id="1547922"/>
    <lineage>
        <taxon>Bacteria</taxon>
        <taxon>Pseudomonadati</taxon>
        <taxon>Pseudomonadota</taxon>
        <taxon>Betaproteobacteria</taxon>
        <taxon>Burkholderiales</taxon>
        <taxon>Sphaerotilaceae</taxon>
        <taxon>Piscinibacter</taxon>
    </lineage>
</organism>
<dbReference type="AlphaFoldDB" id="A0A0K8P8Y0"/>
<protein>
    <submittedName>
        <fullName evidence="6">Transcriptional regulator, GntR family</fullName>
    </submittedName>
</protein>
<feature type="compositionally biased region" description="Basic residues" evidence="4">
    <location>
        <begin position="234"/>
        <end position="244"/>
    </location>
</feature>
<dbReference type="GO" id="GO:0003700">
    <property type="term" value="F:DNA-binding transcription factor activity"/>
    <property type="evidence" value="ECO:0007669"/>
    <property type="project" value="InterPro"/>
</dbReference>
<reference evidence="7" key="1">
    <citation type="submission" date="2015-07" db="EMBL/GenBank/DDBJ databases">
        <title>Discovery of a poly(ethylene terephthalate assimilation.</title>
        <authorList>
            <person name="Yoshida S."/>
            <person name="Hiraga K."/>
            <person name="Takehana T."/>
            <person name="Taniguchi I."/>
            <person name="Yamaji H."/>
            <person name="Maeda Y."/>
            <person name="Toyohara K."/>
            <person name="Miyamoto K."/>
            <person name="Kimura Y."/>
            <person name="Oda K."/>
        </authorList>
    </citation>
    <scope>NUCLEOTIDE SEQUENCE [LARGE SCALE GENOMIC DNA]</scope>
    <source>
        <strain evidence="7">NBRC 110686 / TISTR 2288 / 201-F6</strain>
    </source>
</reference>
<evidence type="ECO:0000313" key="7">
    <source>
        <dbReference type="Proteomes" id="UP000037660"/>
    </source>
</evidence>
<dbReference type="PANTHER" id="PTHR43537:SF53">
    <property type="entry name" value="HTH-TYPE TRANSCRIPTIONAL REPRESSOR NANR"/>
    <property type="match status" value="1"/>
</dbReference>
<dbReference type="Pfam" id="PF00392">
    <property type="entry name" value="GntR"/>
    <property type="match status" value="1"/>
</dbReference>
<dbReference type="RefSeq" id="WP_054022800.1">
    <property type="nucleotide sequence ID" value="NZ_BBYR01000111.1"/>
</dbReference>
<evidence type="ECO:0000256" key="4">
    <source>
        <dbReference type="SAM" id="MobiDB-lite"/>
    </source>
</evidence>
<keyword evidence="7" id="KW-1185">Reference proteome</keyword>
<evidence type="ECO:0000313" key="6">
    <source>
        <dbReference type="EMBL" id="GAP38969.1"/>
    </source>
</evidence>
<dbReference type="InterPro" id="IPR036390">
    <property type="entry name" value="WH_DNA-bd_sf"/>
</dbReference>
<evidence type="ECO:0000256" key="1">
    <source>
        <dbReference type="ARBA" id="ARBA00023015"/>
    </source>
</evidence>
<dbReference type="STRING" id="1547922.ISF6_0388"/>
<dbReference type="Proteomes" id="UP000037660">
    <property type="component" value="Unassembled WGS sequence"/>
</dbReference>
<name>A0A0K8P8Y0_PISS1</name>
<keyword evidence="2" id="KW-0238">DNA-binding</keyword>
<keyword evidence="3" id="KW-0804">Transcription</keyword>
<feature type="region of interest" description="Disordered" evidence="4">
    <location>
        <begin position="225"/>
        <end position="244"/>
    </location>
</feature>
<dbReference type="PANTHER" id="PTHR43537">
    <property type="entry name" value="TRANSCRIPTIONAL REGULATOR, GNTR FAMILY"/>
    <property type="match status" value="1"/>
</dbReference>
<accession>A0A0K8P8Y0</accession>
<dbReference type="SMART" id="SM00895">
    <property type="entry name" value="FCD"/>
    <property type="match status" value="1"/>
</dbReference>
<feature type="domain" description="HTH gntR-type" evidence="5">
    <location>
        <begin position="4"/>
        <end position="71"/>
    </location>
</feature>
<dbReference type="InterPro" id="IPR000524">
    <property type="entry name" value="Tscrpt_reg_HTH_GntR"/>
</dbReference>
<evidence type="ECO:0000256" key="2">
    <source>
        <dbReference type="ARBA" id="ARBA00023125"/>
    </source>
</evidence>
<keyword evidence="1" id="KW-0805">Transcription regulation</keyword>
<evidence type="ECO:0000259" key="5">
    <source>
        <dbReference type="PROSITE" id="PS50949"/>
    </source>
</evidence>
<dbReference type="EMBL" id="BBYR01000111">
    <property type="protein sequence ID" value="GAP38969.1"/>
    <property type="molecule type" value="Genomic_DNA"/>
</dbReference>
<dbReference type="Pfam" id="PF07729">
    <property type="entry name" value="FCD"/>
    <property type="match status" value="1"/>
</dbReference>
<dbReference type="SMART" id="SM00345">
    <property type="entry name" value="HTH_GNTR"/>
    <property type="match status" value="1"/>
</dbReference>
<dbReference type="InterPro" id="IPR008920">
    <property type="entry name" value="TF_FadR/GntR_C"/>
</dbReference>
<sequence length="244" mass="26971">MTAPLSQQDIYDRIYTAISERRLLPGTKLSEERLAHAFGTSRSRIREVLMRLGQELVIELRANRGAFVASPSPRDLREVFDMRRALERAIIVQLATRYGGQAVVALRSHVQNEDRARAAGDRALLARLTGEFHVRLAAITENRMFSDNVRRLSALTSLAIAQYDSLATSACPPHEHADLVEAIESGDARRAEKLMLEHLDHVERGIQQPTHEPAELDFESIFGVAPAPAGAGRRGGRRKPGPAG</sequence>
<dbReference type="InterPro" id="IPR036388">
    <property type="entry name" value="WH-like_DNA-bd_sf"/>
</dbReference>
<dbReference type="GO" id="GO:0003677">
    <property type="term" value="F:DNA binding"/>
    <property type="evidence" value="ECO:0007669"/>
    <property type="project" value="UniProtKB-KW"/>
</dbReference>
<dbReference type="SUPFAM" id="SSF48008">
    <property type="entry name" value="GntR ligand-binding domain-like"/>
    <property type="match status" value="1"/>
</dbReference>
<reference evidence="6 7" key="2">
    <citation type="journal article" date="2016" name="Science">
        <title>A bacterium that degrades and assimilates poly(ethylene terephthalate).</title>
        <authorList>
            <person name="Yoshida S."/>
            <person name="Hiraga K."/>
            <person name="Takehana T."/>
            <person name="Taniguchi I."/>
            <person name="Yamaji H."/>
            <person name="Maeda Y."/>
            <person name="Toyohara K."/>
            <person name="Miyamoto K."/>
            <person name="Kimura Y."/>
            <person name="Oda K."/>
        </authorList>
    </citation>
    <scope>NUCLEOTIDE SEQUENCE [LARGE SCALE GENOMIC DNA]</scope>
    <source>
        <strain evidence="7">NBRC 110686 / TISTR 2288 / 201-F6</strain>
    </source>
</reference>
<dbReference type="InterPro" id="IPR011711">
    <property type="entry name" value="GntR_C"/>
</dbReference>
<dbReference type="PROSITE" id="PS50949">
    <property type="entry name" value="HTH_GNTR"/>
    <property type="match status" value="1"/>
</dbReference>
<evidence type="ECO:0000256" key="3">
    <source>
        <dbReference type="ARBA" id="ARBA00023163"/>
    </source>
</evidence>
<proteinExistence type="predicted"/>
<comment type="caution">
    <text evidence="6">The sequence shown here is derived from an EMBL/GenBank/DDBJ whole genome shotgun (WGS) entry which is preliminary data.</text>
</comment>
<dbReference type="SUPFAM" id="SSF46785">
    <property type="entry name" value="Winged helix' DNA-binding domain"/>
    <property type="match status" value="1"/>
</dbReference>
<dbReference type="OrthoDB" id="5243844at2"/>
<dbReference type="Gene3D" id="1.20.120.530">
    <property type="entry name" value="GntR ligand-binding domain-like"/>
    <property type="match status" value="1"/>
</dbReference>